<proteinExistence type="inferred from homology"/>
<accession>A0ABY6GEJ3</accession>
<keyword evidence="9" id="KW-0614">Plasmid</keyword>
<evidence type="ECO:0000313" key="10">
    <source>
        <dbReference type="Proteomes" id="UP001162800"/>
    </source>
</evidence>
<dbReference type="Pfam" id="PF02321">
    <property type="entry name" value="OEP"/>
    <property type="match status" value="2"/>
</dbReference>
<geneLocation type="plasmid" evidence="9 10">
    <name>unnamed1</name>
</geneLocation>
<evidence type="ECO:0000313" key="9">
    <source>
        <dbReference type="EMBL" id="UYG53516.1"/>
    </source>
</evidence>
<evidence type="ECO:0000256" key="8">
    <source>
        <dbReference type="SAM" id="SignalP"/>
    </source>
</evidence>
<comment type="similarity">
    <text evidence="2">Belongs to the outer membrane factor (OMF) (TC 1.B.17) family.</text>
</comment>
<evidence type="ECO:0000256" key="6">
    <source>
        <dbReference type="ARBA" id="ARBA00023136"/>
    </source>
</evidence>
<dbReference type="InterPro" id="IPR003423">
    <property type="entry name" value="OMP_efflux"/>
</dbReference>
<comment type="subcellular location">
    <subcellularLocation>
        <location evidence="1">Cell outer membrane</location>
    </subcellularLocation>
</comment>
<name>A0ABY6GEJ3_9BURK</name>
<keyword evidence="8" id="KW-0732">Signal</keyword>
<dbReference type="PANTHER" id="PTHR30026">
    <property type="entry name" value="OUTER MEMBRANE PROTEIN TOLC"/>
    <property type="match status" value="1"/>
</dbReference>
<evidence type="ECO:0000256" key="7">
    <source>
        <dbReference type="ARBA" id="ARBA00023237"/>
    </source>
</evidence>
<evidence type="ECO:0000256" key="5">
    <source>
        <dbReference type="ARBA" id="ARBA00022692"/>
    </source>
</evidence>
<evidence type="ECO:0000256" key="1">
    <source>
        <dbReference type="ARBA" id="ARBA00004442"/>
    </source>
</evidence>
<dbReference type="InterPro" id="IPR051906">
    <property type="entry name" value="TolC-like"/>
</dbReference>
<dbReference type="Proteomes" id="UP001162800">
    <property type="component" value="Plasmid unnamed1"/>
</dbReference>
<keyword evidence="3" id="KW-0813">Transport</keyword>
<protein>
    <submittedName>
        <fullName evidence="9">TolC family protein</fullName>
    </submittedName>
</protein>
<sequence>MANSGRGWMLCALLLACGAPAAAQPVDGLQAALQAALGWHPAINGKQAQIKAREYSADAARAQRLPTLSFQAQQYGSGNGDSASGAGSSLPTTLRARQPLWAFGRIDSAIALADAETTRERVDLLRVRRDLLDRTSRAYARVLGSRALLAVAQANLAAHRDLLAQIQRRQTGQLASVADVRLATTRMSQAQARADRYLGDLEIAQSDLRALTRVELAAEQPVPEGLLALGDAAMLRQAALDNSAEIRLKRQEIDLAAAGVEQASKASMPTLYMQADKDHGRAGYREAVRVSLVFEATLEGMGYAAGSRTGAAIARQQAAEDGLADTTNEIERSVRSLQRSRQLQEEMIEVQGATLGELQEVLASYQRQYVAGSKSWLEVLNFQRELSEQQLQLAQARSDWTLLSLQLAALVGGLDPLVESEMKAF</sequence>
<evidence type="ECO:0000256" key="4">
    <source>
        <dbReference type="ARBA" id="ARBA00022452"/>
    </source>
</evidence>
<keyword evidence="5" id="KW-0812">Transmembrane</keyword>
<dbReference type="PANTHER" id="PTHR30026:SF22">
    <property type="entry name" value="OUTER MEMBRANE EFFLUX PROTEIN"/>
    <property type="match status" value="1"/>
</dbReference>
<organism evidence="9 10">
    <name type="scientific">Comamonas endophytica</name>
    <dbReference type="NCBI Taxonomy" id="2949090"/>
    <lineage>
        <taxon>Bacteria</taxon>
        <taxon>Pseudomonadati</taxon>
        <taxon>Pseudomonadota</taxon>
        <taxon>Betaproteobacteria</taxon>
        <taxon>Burkholderiales</taxon>
        <taxon>Comamonadaceae</taxon>
        <taxon>Comamonas</taxon>
    </lineage>
</organism>
<dbReference type="EMBL" id="CP106882">
    <property type="protein sequence ID" value="UYG53516.1"/>
    <property type="molecule type" value="Genomic_DNA"/>
</dbReference>
<feature type="signal peptide" evidence="8">
    <location>
        <begin position="1"/>
        <end position="23"/>
    </location>
</feature>
<keyword evidence="10" id="KW-1185">Reference proteome</keyword>
<dbReference type="RefSeq" id="WP_231043618.1">
    <property type="nucleotide sequence ID" value="NZ_CP106882.1"/>
</dbReference>
<dbReference type="Gene3D" id="1.20.1600.10">
    <property type="entry name" value="Outer membrane efflux proteins (OEP)"/>
    <property type="match status" value="1"/>
</dbReference>
<evidence type="ECO:0000256" key="3">
    <source>
        <dbReference type="ARBA" id="ARBA00022448"/>
    </source>
</evidence>
<feature type="chain" id="PRO_5046015203" evidence="8">
    <location>
        <begin position="24"/>
        <end position="425"/>
    </location>
</feature>
<reference evidence="9" key="1">
    <citation type="submission" date="2022-09" db="EMBL/GenBank/DDBJ databases">
        <title>The complete genome of Acidovorax sp. 5MLIR.</title>
        <authorList>
            <person name="Liu L."/>
            <person name="Yue J."/>
            <person name="Yang F."/>
            <person name="Yuan J."/>
            <person name="Li L."/>
        </authorList>
    </citation>
    <scope>NUCLEOTIDE SEQUENCE</scope>
    <source>
        <strain evidence="9">5MLIR</strain>
        <plasmid evidence="9">unnamed1</plasmid>
    </source>
</reference>
<keyword evidence="7" id="KW-0998">Cell outer membrane</keyword>
<dbReference type="SUPFAM" id="SSF56954">
    <property type="entry name" value="Outer membrane efflux proteins (OEP)"/>
    <property type="match status" value="1"/>
</dbReference>
<evidence type="ECO:0000256" key="2">
    <source>
        <dbReference type="ARBA" id="ARBA00007613"/>
    </source>
</evidence>
<gene>
    <name evidence="9" type="ORF">M9799_19305</name>
</gene>
<keyword evidence="6" id="KW-0472">Membrane</keyword>
<dbReference type="PROSITE" id="PS51257">
    <property type="entry name" value="PROKAR_LIPOPROTEIN"/>
    <property type="match status" value="1"/>
</dbReference>
<keyword evidence="4" id="KW-1134">Transmembrane beta strand</keyword>